<feature type="repeat" description="ANK" evidence="11">
    <location>
        <begin position="1"/>
        <end position="31"/>
    </location>
</feature>
<dbReference type="Pfam" id="PF12796">
    <property type="entry name" value="Ank_2"/>
    <property type="match status" value="1"/>
</dbReference>
<proteinExistence type="predicted"/>
<keyword evidence="6" id="KW-0677">Repeat</keyword>
<dbReference type="GO" id="GO:0005886">
    <property type="term" value="C:plasma membrane"/>
    <property type="evidence" value="ECO:0007669"/>
    <property type="project" value="UniProtKB-SubCell"/>
</dbReference>
<dbReference type="PROSITE" id="PS50297">
    <property type="entry name" value="ANK_REP_REGION"/>
    <property type="match status" value="1"/>
</dbReference>
<dbReference type="SUPFAM" id="SSF48403">
    <property type="entry name" value="Ankyrin repeat"/>
    <property type="match status" value="1"/>
</dbReference>
<dbReference type="Proteomes" id="UP000288216">
    <property type="component" value="Unassembled WGS sequence"/>
</dbReference>
<evidence type="ECO:0000256" key="1">
    <source>
        <dbReference type="ARBA" id="ARBA00004651"/>
    </source>
</evidence>
<evidence type="ECO:0000256" key="11">
    <source>
        <dbReference type="PROSITE-ProRule" id="PRU00023"/>
    </source>
</evidence>
<evidence type="ECO:0000256" key="2">
    <source>
        <dbReference type="ARBA" id="ARBA00022448"/>
    </source>
</evidence>
<dbReference type="EMBL" id="BFAA01015787">
    <property type="protein sequence ID" value="GCB78578.1"/>
    <property type="molecule type" value="Genomic_DNA"/>
</dbReference>
<dbReference type="PROSITE" id="PS50088">
    <property type="entry name" value="ANK_REPEAT"/>
    <property type="match status" value="1"/>
</dbReference>
<dbReference type="OMA" id="GWEILCH"/>
<dbReference type="Gene3D" id="1.25.40.20">
    <property type="entry name" value="Ankyrin repeat-containing domain"/>
    <property type="match status" value="1"/>
</dbReference>
<dbReference type="GO" id="GO:0005262">
    <property type="term" value="F:calcium channel activity"/>
    <property type="evidence" value="ECO:0007669"/>
    <property type="project" value="UniProtKB-KW"/>
</dbReference>
<dbReference type="PANTHER" id="PTHR10582">
    <property type="entry name" value="TRANSIENT RECEPTOR POTENTIAL ION CHANNEL PROTEIN"/>
    <property type="match status" value="1"/>
</dbReference>
<evidence type="ECO:0000313" key="13">
    <source>
        <dbReference type="EMBL" id="GCB78578.1"/>
    </source>
</evidence>
<reference evidence="13 14" key="1">
    <citation type="journal article" date="2018" name="Nat. Ecol. Evol.">
        <title>Shark genomes provide insights into elasmobranch evolution and the origin of vertebrates.</title>
        <authorList>
            <person name="Hara Y"/>
            <person name="Yamaguchi K"/>
            <person name="Onimaru K"/>
            <person name="Kadota M"/>
            <person name="Koyanagi M"/>
            <person name="Keeley SD"/>
            <person name="Tatsumi K"/>
            <person name="Tanaka K"/>
            <person name="Motone F"/>
            <person name="Kageyama Y"/>
            <person name="Nozu R"/>
            <person name="Adachi N"/>
            <person name="Nishimura O"/>
            <person name="Nakagawa R"/>
            <person name="Tanegashima C"/>
            <person name="Kiyatake I"/>
            <person name="Matsumoto R"/>
            <person name="Murakumo K"/>
            <person name="Nishida K"/>
            <person name="Terakita A"/>
            <person name="Kuratani S"/>
            <person name="Sato K"/>
            <person name="Hyodo S Kuraku.S."/>
        </authorList>
    </citation>
    <scope>NUCLEOTIDE SEQUENCE [LARGE SCALE GENOMIC DNA]</scope>
</reference>
<dbReference type="OrthoDB" id="533508at2759"/>
<feature type="transmembrane region" description="Helical" evidence="12">
    <location>
        <begin position="258"/>
        <end position="280"/>
    </location>
</feature>
<comment type="caution">
    <text evidence="13">The sequence shown here is derived from an EMBL/GenBank/DDBJ whole genome shotgun (WGS) entry which is preliminary data.</text>
</comment>
<keyword evidence="5" id="KW-0107">Calcium channel</keyword>
<keyword evidence="7" id="KW-0106">Calcium</keyword>
<keyword evidence="3" id="KW-1003">Cell membrane</keyword>
<keyword evidence="12" id="KW-0812">Transmembrane</keyword>
<organism evidence="13 14">
    <name type="scientific">Scyliorhinus torazame</name>
    <name type="common">Cloudy catshark</name>
    <name type="synonym">Catulus torazame</name>
    <dbReference type="NCBI Taxonomy" id="75743"/>
    <lineage>
        <taxon>Eukaryota</taxon>
        <taxon>Metazoa</taxon>
        <taxon>Chordata</taxon>
        <taxon>Craniata</taxon>
        <taxon>Vertebrata</taxon>
        <taxon>Chondrichthyes</taxon>
        <taxon>Elasmobranchii</taxon>
        <taxon>Galeomorphii</taxon>
        <taxon>Galeoidea</taxon>
        <taxon>Carcharhiniformes</taxon>
        <taxon>Scyliorhinidae</taxon>
        <taxon>Scyliorhinus</taxon>
    </lineage>
</organism>
<accession>A0A401PZN5</accession>
<keyword evidence="12" id="KW-0472">Membrane</keyword>
<keyword evidence="4" id="KW-0109">Calcium transport</keyword>
<dbReference type="PANTHER" id="PTHR10582:SF25">
    <property type="entry name" value="TRANSIENT RECEPTOR POTENTIAL CATION CHANNEL SUBFAMILY V MEMBER 6"/>
    <property type="match status" value="1"/>
</dbReference>
<dbReference type="GO" id="GO:0098703">
    <property type="term" value="P:calcium ion import across plasma membrane"/>
    <property type="evidence" value="ECO:0007669"/>
    <property type="project" value="TreeGrafter"/>
</dbReference>
<keyword evidence="10" id="KW-0407">Ion channel</keyword>
<evidence type="ECO:0000256" key="12">
    <source>
        <dbReference type="SAM" id="Phobius"/>
    </source>
</evidence>
<feature type="transmembrane region" description="Helical" evidence="12">
    <location>
        <begin position="162"/>
        <end position="188"/>
    </location>
</feature>
<evidence type="ECO:0000313" key="14">
    <source>
        <dbReference type="Proteomes" id="UP000288216"/>
    </source>
</evidence>
<feature type="transmembrane region" description="Helical" evidence="12">
    <location>
        <begin position="286"/>
        <end position="304"/>
    </location>
</feature>
<feature type="transmembrane region" description="Helical" evidence="12">
    <location>
        <begin position="394"/>
        <end position="414"/>
    </location>
</feature>
<keyword evidence="14" id="KW-1185">Reference proteome</keyword>
<comment type="subcellular location">
    <subcellularLocation>
        <location evidence="1">Cell membrane</location>
        <topology evidence="1">Multi-pass membrane protein</topology>
    </subcellularLocation>
</comment>
<evidence type="ECO:0000256" key="5">
    <source>
        <dbReference type="ARBA" id="ARBA00022673"/>
    </source>
</evidence>
<protein>
    <submittedName>
        <fullName evidence="13">Uncharacterized protein</fullName>
    </submittedName>
</protein>
<dbReference type="STRING" id="75743.A0A401PZN5"/>
<evidence type="ECO:0000256" key="6">
    <source>
        <dbReference type="ARBA" id="ARBA00022737"/>
    </source>
</evidence>
<keyword evidence="2" id="KW-0813">Transport</keyword>
<sequence>EHVLSFAACVGNKEIVQFLIENGADIKAQDYLGNTVLHHLALQAQRYTAHMYDFILSLDPENGNPVEMITNKDGLTPFKLAALEGNVQLFQHLMRKRKYHIQWFFKSISATFYDLSGIDSWDDDHSVLDLVVCSNEVEALKILDLPAIKTLIHFKWNKYGKYYFRALALFYFIYIIIFTTCCIFRPLIPRRDNITDPRDTQILEEAPLNLCYVSNKDYIRLVGEIISVFGAIAILLVESADILRYGTAGYFGKTVLGGPFHGILICYAFLVLLIAILRLTSAGAEGFFMALAIVLAWCNSIYFARAFRILGPFAILLQKIILEKFLTFVILMVMVLIGFTTAIYMSFQELDPSQWIRFNDYKNLIFLMFMLFFGLLDIPLNYEKYTPFMVKILYVSYIMMTFQLMAILFIFLIAQTLRRVMKNLDVLWLAQVLSSYMFICLLV</sequence>
<evidence type="ECO:0000256" key="4">
    <source>
        <dbReference type="ARBA" id="ARBA00022568"/>
    </source>
</evidence>
<feature type="transmembrane region" description="Helical" evidence="12">
    <location>
        <begin position="364"/>
        <end position="382"/>
    </location>
</feature>
<dbReference type="InterPro" id="IPR024862">
    <property type="entry name" value="TRPV"/>
</dbReference>
<evidence type="ECO:0000256" key="10">
    <source>
        <dbReference type="ARBA" id="ARBA00023303"/>
    </source>
</evidence>
<keyword evidence="12" id="KW-1133">Transmembrane helix</keyword>
<dbReference type="AlphaFoldDB" id="A0A401PZN5"/>
<feature type="transmembrane region" description="Helical" evidence="12">
    <location>
        <begin position="325"/>
        <end position="344"/>
    </location>
</feature>
<evidence type="ECO:0000256" key="8">
    <source>
        <dbReference type="ARBA" id="ARBA00023043"/>
    </source>
</evidence>
<evidence type="ECO:0000256" key="7">
    <source>
        <dbReference type="ARBA" id="ARBA00022837"/>
    </source>
</evidence>
<evidence type="ECO:0000256" key="3">
    <source>
        <dbReference type="ARBA" id="ARBA00022475"/>
    </source>
</evidence>
<evidence type="ECO:0000256" key="9">
    <source>
        <dbReference type="ARBA" id="ARBA00023065"/>
    </source>
</evidence>
<dbReference type="InterPro" id="IPR036770">
    <property type="entry name" value="Ankyrin_rpt-contain_sf"/>
</dbReference>
<keyword evidence="9" id="KW-0406">Ion transport</keyword>
<keyword evidence="8 11" id="KW-0040">ANK repeat</keyword>
<feature type="non-terminal residue" evidence="13">
    <location>
        <position position="1"/>
    </location>
</feature>
<feature type="transmembrane region" description="Helical" evidence="12">
    <location>
        <begin position="218"/>
        <end position="237"/>
    </location>
</feature>
<name>A0A401PZN5_SCYTO</name>
<gene>
    <name evidence="13" type="ORF">scyTo_0020124</name>
</gene>
<dbReference type="InterPro" id="IPR002110">
    <property type="entry name" value="Ankyrin_rpt"/>
</dbReference>